<sequence length="147" mass="15773">MTDLSLALLQSALVYFSLSRNDSHVFSTTEKGRETELLGSTATGETGGGDCLTDGGTVARFCWVRRGFTAEGDDAGLVGWVGDGAGTASELGCRHGWLRQRRSMRAETARRQRAVARHDGEKQRTWSCCKARLGNVKDAVMGGMTAA</sequence>
<comment type="caution">
    <text evidence="1">The sequence shown here is derived from an EMBL/GenBank/DDBJ whole genome shotgun (WGS) entry which is preliminary data.</text>
</comment>
<dbReference type="AlphaFoldDB" id="A0AAW1WVQ9"/>
<evidence type="ECO:0000313" key="2">
    <source>
        <dbReference type="Proteomes" id="UP001457282"/>
    </source>
</evidence>
<evidence type="ECO:0008006" key="3">
    <source>
        <dbReference type="Google" id="ProtNLM"/>
    </source>
</evidence>
<name>A0AAW1WVQ9_RUBAR</name>
<dbReference type="EMBL" id="JBEDUW010000005">
    <property type="protein sequence ID" value="KAK9928696.1"/>
    <property type="molecule type" value="Genomic_DNA"/>
</dbReference>
<organism evidence="1 2">
    <name type="scientific">Rubus argutus</name>
    <name type="common">Southern blackberry</name>
    <dbReference type="NCBI Taxonomy" id="59490"/>
    <lineage>
        <taxon>Eukaryota</taxon>
        <taxon>Viridiplantae</taxon>
        <taxon>Streptophyta</taxon>
        <taxon>Embryophyta</taxon>
        <taxon>Tracheophyta</taxon>
        <taxon>Spermatophyta</taxon>
        <taxon>Magnoliopsida</taxon>
        <taxon>eudicotyledons</taxon>
        <taxon>Gunneridae</taxon>
        <taxon>Pentapetalae</taxon>
        <taxon>rosids</taxon>
        <taxon>fabids</taxon>
        <taxon>Rosales</taxon>
        <taxon>Rosaceae</taxon>
        <taxon>Rosoideae</taxon>
        <taxon>Rosoideae incertae sedis</taxon>
        <taxon>Rubus</taxon>
    </lineage>
</organism>
<evidence type="ECO:0000313" key="1">
    <source>
        <dbReference type="EMBL" id="KAK9928696.1"/>
    </source>
</evidence>
<reference evidence="1 2" key="1">
    <citation type="journal article" date="2023" name="G3 (Bethesda)">
        <title>A chromosome-length genome assembly and annotation of blackberry (Rubus argutus, cv. 'Hillquist').</title>
        <authorList>
            <person name="Bruna T."/>
            <person name="Aryal R."/>
            <person name="Dudchenko O."/>
            <person name="Sargent D.J."/>
            <person name="Mead D."/>
            <person name="Buti M."/>
            <person name="Cavallini A."/>
            <person name="Hytonen T."/>
            <person name="Andres J."/>
            <person name="Pham M."/>
            <person name="Weisz D."/>
            <person name="Mascagni F."/>
            <person name="Usai G."/>
            <person name="Natali L."/>
            <person name="Bassil N."/>
            <person name="Fernandez G.E."/>
            <person name="Lomsadze A."/>
            <person name="Armour M."/>
            <person name="Olukolu B."/>
            <person name="Poorten T."/>
            <person name="Britton C."/>
            <person name="Davik J."/>
            <person name="Ashrafi H."/>
            <person name="Aiden E.L."/>
            <person name="Borodovsky M."/>
            <person name="Worthington M."/>
        </authorList>
    </citation>
    <scope>NUCLEOTIDE SEQUENCE [LARGE SCALE GENOMIC DNA]</scope>
    <source>
        <strain evidence="1">PI 553951</strain>
    </source>
</reference>
<dbReference type="Proteomes" id="UP001457282">
    <property type="component" value="Unassembled WGS sequence"/>
</dbReference>
<proteinExistence type="predicted"/>
<keyword evidence="2" id="KW-1185">Reference proteome</keyword>
<gene>
    <name evidence="1" type="ORF">M0R45_025819</name>
</gene>
<accession>A0AAW1WVQ9</accession>
<protein>
    <recommendedName>
        <fullName evidence="3">MHC class I antigen</fullName>
    </recommendedName>
</protein>